<reference evidence="2 3" key="1">
    <citation type="submission" date="2017-03" db="EMBL/GenBank/DDBJ databases">
        <authorList>
            <person name="Afonso C.L."/>
            <person name="Miller P.J."/>
            <person name="Scott M.A."/>
            <person name="Spackman E."/>
            <person name="Goraichik I."/>
            <person name="Dimitrov K.M."/>
            <person name="Suarez D.L."/>
            <person name="Swayne D.E."/>
        </authorList>
    </citation>
    <scope>NUCLEOTIDE SEQUENCE [LARGE SCALE GENOMIC DNA]</scope>
    <source>
        <strain evidence="2 3">CECT 8287</strain>
    </source>
</reference>
<evidence type="ECO:0000256" key="1">
    <source>
        <dbReference type="SAM" id="SignalP"/>
    </source>
</evidence>
<evidence type="ECO:0000313" key="2">
    <source>
        <dbReference type="EMBL" id="SLN44932.1"/>
    </source>
</evidence>
<feature type="signal peptide" evidence="1">
    <location>
        <begin position="1"/>
        <end position="23"/>
    </location>
</feature>
<evidence type="ECO:0000313" key="3">
    <source>
        <dbReference type="Proteomes" id="UP000193827"/>
    </source>
</evidence>
<name>A0A1Y5SPC6_9RHOB</name>
<keyword evidence="1" id="KW-0732">Signal</keyword>
<organism evidence="2 3">
    <name type="scientific">Roseovarius litorisediminis</name>
    <dbReference type="NCBI Taxonomy" id="1312363"/>
    <lineage>
        <taxon>Bacteria</taxon>
        <taxon>Pseudomonadati</taxon>
        <taxon>Pseudomonadota</taxon>
        <taxon>Alphaproteobacteria</taxon>
        <taxon>Rhodobacterales</taxon>
        <taxon>Roseobacteraceae</taxon>
        <taxon>Roseovarius</taxon>
    </lineage>
</organism>
<accession>A0A1Y5SPC6</accession>
<proteinExistence type="predicted"/>
<dbReference type="EMBL" id="FWFL01000005">
    <property type="protein sequence ID" value="SLN44932.1"/>
    <property type="molecule type" value="Genomic_DNA"/>
</dbReference>
<gene>
    <name evidence="2" type="ORF">PEL8287_02296</name>
</gene>
<dbReference type="InterPro" id="IPR010344">
    <property type="entry name" value="YbjH"/>
</dbReference>
<dbReference type="RefSeq" id="WP_085892506.1">
    <property type="nucleotide sequence ID" value="NZ_FWFL01000005.1"/>
</dbReference>
<feature type="chain" id="PRO_5013277789" description="Exopolysaccharide biosynthesis protein YbjH" evidence="1">
    <location>
        <begin position="24"/>
        <end position="708"/>
    </location>
</feature>
<sequence>MTRKYGSVVIATVIISWPLAALANNLTTTVTNNFGTPGGLVDMPTAEMAPEGQLSTTVAHYDGTTKTTLSFQVTDRLSTSFRYSAIKGLIPEPGRPPFSTFYDRSFDLSFRILDETQYRPAVAIGLQDFIGTGLFGGEYIVATKSIGNKLRVTGGVGWGRLGSEGSFGKTGSRPTGLLGEGGIPTYDRWFRGDVAAFAGASYAVTDRLNFKVEYSSDAYDREVLDGIINHKTPWNFGVDYKISQSARLSAYSLYGDEVGVNLTFAINARKPAVNGGVETAPLPVAVRAPGDHNDLGWTQDNIRQSNVRTAVADGLKTEGMALHAIELDSRSARVMVRNSRFDMRPQAIGRTARVLSRTLPASVETFTITQVVQGIPTSSVTLRRSDLERLENAPASEMLQAVTFSDALALRQPDVLQPDAYPRFGWSIGPFLRFSVFDPDNPVRANGGIQFRGDYRIGTGWVASGSVSVKLFGDLDKVSLPGASGLPRVRSNVALYSQTDDPTIDYLTVAKYSRPAQNLYSRVTVGYLEKMYAGASAEVLWKPVDSRLAFGGEVNYVQPRDFDQLFGTRTRQTSGGTVPEFNGHLSAYYDFGFGFHGQLDAGRYLAGDWGATIALDREFANGWRVGAYATKTDVSSATFGEGSFDKGIRISIPLSWGTGQPTQRRSNTVIRSLSRDGGARLDVNGRLYETIRNTHEPETAKTWGKFWR</sequence>
<protein>
    <recommendedName>
        <fullName evidence="4">Exopolysaccharide biosynthesis protein YbjH</fullName>
    </recommendedName>
</protein>
<dbReference type="Proteomes" id="UP000193827">
    <property type="component" value="Unassembled WGS sequence"/>
</dbReference>
<dbReference type="AlphaFoldDB" id="A0A1Y5SPC6"/>
<keyword evidence="3" id="KW-1185">Reference proteome</keyword>
<dbReference type="Pfam" id="PF06082">
    <property type="entry name" value="YjbH"/>
    <property type="match status" value="1"/>
</dbReference>
<dbReference type="OrthoDB" id="19542at2"/>
<evidence type="ECO:0008006" key="4">
    <source>
        <dbReference type="Google" id="ProtNLM"/>
    </source>
</evidence>